<feature type="compositionally biased region" description="Polar residues" evidence="2">
    <location>
        <begin position="1"/>
        <end position="20"/>
    </location>
</feature>
<name>A0AAD6WSA3_9AGAR</name>
<proteinExistence type="predicted"/>
<dbReference type="AlphaFoldDB" id="A0AAD6WSA3"/>
<feature type="coiled-coil region" evidence="1">
    <location>
        <begin position="30"/>
        <end position="57"/>
    </location>
</feature>
<accession>A0AAD6WSA3</accession>
<keyword evidence="4" id="KW-1185">Reference proteome</keyword>
<feature type="region of interest" description="Disordered" evidence="2">
    <location>
        <begin position="1"/>
        <end position="24"/>
    </location>
</feature>
<evidence type="ECO:0000313" key="3">
    <source>
        <dbReference type="EMBL" id="KAJ7023452.1"/>
    </source>
</evidence>
<keyword evidence="1" id="KW-0175">Coiled coil</keyword>
<evidence type="ECO:0000256" key="1">
    <source>
        <dbReference type="SAM" id="Coils"/>
    </source>
</evidence>
<organism evidence="3 4">
    <name type="scientific">Mycena alexandri</name>
    <dbReference type="NCBI Taxonomy" id="1745969"/>
    <lineage>
        <taxon>Eukaryota</taxon>
        <taxon>Fungi</taxon>
        <taxon>Dikarya</taxon>
        <taxon>Basidiomycota</taxon>
        <taxon>Agaricomycotina</taxon>
        <taxon>Agaricomycetes</taxon>
        <taxon>Agaricomycetidae</taxon>
        <taxon>Agaricales</taxon>
        <taxon>Marasmiineae</taxon>
        <taxon>Mycenaceae</taxon>
        <taxon>Mycena</taxon>
    </lineage>
</organism>
<dbReference type="Proteomes" id="UP001218188">
    <property type="component" value="Unassembled WGS sequence"/>
</dbReference>
<dbReference type="EMBL" id="JARJCM010000188">
    <property type="protein sequence ID" value="KAJ7023452.1"/>
    <property type="molecule type" value="Genomic_DNA"/>
</dbReference>
<protein>
    <submittedName>
        <fullName evidence="3">Uncharacterized protein</fullName>
    </submittedName>
</protein>
<evidence type="ECO:0000313" key="4">
    <source>
        <dbReference type="Proteomes" id="UP001218188"/>
    </source>
</evidence>
<reference evidence="3" key="1">
    <citation type="submission" date="2023-03" db="EMBL/GenBank/DDBJ databases">
        <title>Massive genome expansion in bonnet fungi (Mycena s.s.) driven by repeated elements and novel gene families across ecological guilds.</title>
        <authorList>
            <consortium name="Lawrence Berkeley National Laboratory"/>
            <person name="Harder C.B."/>
            <person name="Miyauchi S."/>
            <person name="Viragh M."/>
            <person name="Kuo A."/>
            <person name="Thoen E."/>
            <person name="Andreopoulos B."/>
            <person name="Lu D."/>
            <person name="Skrede I."/>
            <person name="Drula E."/>
            <person name="Henrissat B."/>
            <person name="Morin E."/>
            <person name="Kohler A."/>
            <person name="Barry K."/>
            <person name="LaButti K."/>
            <person name="Morin E."/>
            <person name="Salamov A."/>
            <person name="Lipzen A."/>
            <person name="Mereny Z."/>
            <person name="Hegedus B."/>
            <person name="Baldrian P."/>
            <person name="Stursova M."/>
            <person name="Weitz H."/>
            <person name="Taylor A."/>
            <person name="Grigoriev I.V."/>
            <person name="Nagy L.G."/>
            <person name="Martin F."/>
            <person name="Kauserud H."/>
        </authorList>
    </citation>
    <scope>NUCLEOTIDE SEQUENCE</scope>
    <source>
        <strain evidence="3">CBHHK200</strain>
    </source>
</reference>
<evidence type="ECO:0000256" key="2">
    <source>
        <dbReference type="SAM" id="MobiDB-lite"/>
    </source>
</evidence>
<gene>
    <name evidence="3" type="ORF">C8F04DRAFT_1240177</name>
</gene>
<comment type="caution">
    <text evidence="3">The sequence shown here is derived from an EMBL/GenBank/DDBJ whole genome shotgun (WGS) entry which is preliminary data.</text>
</comment>
<sequence>MPSQTGAVESTHGPPTQSERNALADDRVRIADVKAKILELEHALSSLREEKELLQGRLDAYTYPVLTLPNEIAAETVYPQTPPFIGRSFPSVLGQICSKWREIV</sequence>